<dbReference type="Gene3D" id="2.20.25.100">
    <property type="entry name" value="Zn-binding ribosomal proteins"/>
    <property type="match status" value="3"/>
</dbReference>
<accession>A0ABQ7Z258</accession>
<comment type="caution">
    <text evidence="7">The sequence shown here is derived from an EMBL/GenBank/DDBJ whole genome shotgun (WGS) entry which is preliminary data.</text>
</comment>
<evidence type="ECO:0000256" key="5">
    <source>
        <dbReference type="ARBA" id="ARBA00023274"/>
    </source>
</evidence>
<evidence type="ECO:0000313" key="8">
    <source>
        <dbReference type="Proteomes" id="UP000824890"/>
    </source>
</evidence>
<organism evidence="7 8">
    <name type="scientific">Brassica napus</name>
    <name type="common">Rape</name>
    <dbReference type="NCBI Taxonomy" id="3708"/>
    <lineage>
        <taxon>Eukaryota</taxon>
        <taxon>Viridiplantae</taxon>
        <taxon>Streptophyta</taxon>
        <taxon>Embryophyta</taxon>
        <taxon>Tracheophyta</taxon>
        <taxon>Spermatophyta</taxon>
        <taxon>Magnoliopsida</taxon>
        <taxon>eudicotyledons</taxon>
        <taxon>Gunneridae</taxon>
        <taxon>Pentapetalae</taxon>
        <taxon>rosids</taxon>
        <taxon>malvids</taxon>
        <taxon>Brassicales</taxon>
        <taxon>Brassicaceae</taxon>
        <taxon>Brassiceae</taxon>
        <taxon>Brassica</taxon>
    </lineage>
</organism>
<evidence type="ECO:0000256" key="3">
    <source>
        <dbReference type="ARBA" id="ARBA00022980"/>
    </source>
</evidence>
<dbReference type="Pfam" id="PF05701">
    <property type="entry name" value="WEMBL"/>
    <property type="match status" value="1"/>
</dbReference>
<keyword evidence="8" id="KW-1185">Reference proteome</keyword>
<evidence type="ECO:0000256" key="4">
    <source>
        <dbReference type="ARBA" id="ARBA00023054"/>
    </source>
</evidence>
<proteinExistence type="inferred from homology"/>
<feature type="coiled-coil region" evidence="6">
    <location>
        <begin position="350"/>
        <end position="384"/>
    </location>
</feature>
<dbReference type="InterPro" id="IPR000592">
    <property type="entry name" value="Ribosomal_eS27"/>
</dbReference>
<gene>
    <name evidence="7" type="ORF">HID58_071587</name>
</gene>
<keyword evidence="3" id="KW-0689">Ribosomal protein</keyword>
<name>A0ABQ7Z258_BRANA</name>
<evidence type="ECO:0000313" key="7">
    <source>
        <dbReference type="EMBL" id="KAH0874225.1"/>
    </source>
</evidence>
<keyword evidence="4 6" id="KW-0175">Coiled coil</keyword>
<evidence type="ECO:0000256" key="2">
    <source>
        <dbReference type="ARBA" id="ARBA00022833"/>
    </source>
</evidence>
<reference evidence="7 8" key="1">
    <citation type="submission" date="2021-05" db="EMBL/GenBank/DDBJ databases">
        <title>Genome Assembly of Synthetic Allotetraploid Brassica napus Reveals Homoeologous Exchanges between Subgenomes.</title>
        <authorList>
            <person name="Davis J.T."/>
        </authorList>
    </citation>
    <scope>NUCLEOTIDE SEQUENCE [LARGE SCALE GENOMIC DNA]</scope>
    <source>
        <strain evidence="8">cv. Da-Ae</strain>
        <tissue evidence="7">Seedling</tissue>
    </source>
</reference>
<dbReference type="PANTHER" id="PTHR11594">
    <property type="entry name" value="40S RIBOSOMAL PROTEIN S27"/>
    <property type="match status" value="1"/>
</dbReference>
<comment type="similarity">
    <text evidence="1">Belongs to the WEB family.</text>
</comment>
<dbReference type="InterPro" id="IPR023407">
    <property type="entry name" value="Ribosomal_eS27_Zn-bd_dom_sf"/>
</dbReference>
<dbReference type="EMBL" id="JAGKQM010000016">
    <property type="protein sequence ID" value="KAH0874225.1"/>
    <property type="molecule type" value="Genomic_DNA"/>
</dbReference>
<sequence length="505" mass="57077">MLLSYGGGEMNRHPTNGLRVLGPNLLICLQIQRPPPLIFPAPRCRILSLRSPWSSLSALSVISISEFSVVALYLSSPSSYSFVVKRFVKHLRSIKLFFNMDPLPENLVPRRIPNQCRPVVVVDGFEMDEQEKISRKILMAKTDHVHCGVPELPAHVLQSNPWQMEELSSNRIEHETVRDWLFTSDNARPGNIWQYYDDRKVAGNQLRRIQVVCHNDIDLLNPPAELDKRKHELKHLVQSPNSFSTVLQNDIDLLNPLAELETRKHKLKRLVQSPNYFFMDVKCQGCFNGTTVCSHSHTAVDVKCQGCFNIHSQTVVVCGNCQTVLCQQIPGYKKKSKSVEMSKLLAVEELESTKTLIEDLKLNLDKAETEEKQAKRDSELAKRESELAKLGVEETQQGIFGEASVATKAQLEAAQARHTSAEAEAVLASKEVERKVEEMPKLLQHSRADCFGVWKLPDSVVPVYSRKGEAHGRMLFQEKSDRLILKLEAIIKNSLIESPDDNGVF</sequence>
<evidence type="ECO:0000256" key="6">
    <source>
        <dbReference type="SAM" id="Coils"/>
    </source>
</evidence>
<protein>
    <submittedName>
        <fullName evidence="7">Uncharacterized protein</fullName>
    </submittedName>
</protein>
<evidence type="ECO:0000256" key="1">
    <source>
        <dbReference type="ARBA" id="ARBA00005485"/>
    </source>
</evidence>
<dbReference type="Proteomes" id="UP000824890">
    <property type="component" value="Unassembled WGS sequence"/>
</dbReference>
<dbReference type="InterPro" id="IPR008545">
    <property type="entry name" value="Web"/>
</dbReference>
<keyword evidence="2" id="KW-0862">Zinc</keyword>
<dbReference type="Pfam" id="PF01667">
    <property type="entry name" value="Ribosomal_S27e"/>
    <property type="match status" value="1"/>
</dbReference>
<keyword evidence="5" id="KW-0687">Ribonucleoprotein</keyword>